<proteinExistence type="predicted"/>
<keyword evidence="2" id="KW-1185">Reference proteome</keyword>
<name>A0A1D8P5J2_9FLAO</name>
<organism evidence="1 2">
    <name type="scientific">Urechidicola croceus</name>
    <dbReference type="NCBI Taxonomy" id="1850246"/>
    <lineage>
        <taxon>Bacteria</taxon>
        <taxon>Pseudomonadati</taxon>
        <taxon>Bacteroidota</taxon>
        <taxon>Flavobacteriia</taxon>
        <taxon>Flavobacteriales</taxon>
        <taxon>Flavobacteriaceae</taxon>
        <taxon>Urechidicola</taxon>
    </lineage>
</organism>
<dbReference type="RefSeq" id="WP_070235979.1">
    <property type="nucleotide sequence ID" value="NZ_CP017478.1"/>
</dbReference>
<dbReference type="STRING" id="1850246.LPB138_03690"/>
<reference evidence="1 2" key="1">
    <citation type="submission" date="2016-10" db="EMBL/GenBank/DDBJ databases">
        <title>Lutibacter sp. LPB0138, isolated from marine gastropod.</title>
        <authorList>
            <person name="Kim E."/>
            <person name="Yi H."/>
        </authorList>
    </citation>
    <scope>NUCLEOTIDE SEQUENCE [LARGE SCALE GENOMIC DNA]</scope>
    <source>
        <strain evidence="1 2">LPB0138</strain>
    </source>
</reference>
<gene>
    <name evidence="1" type="ORF">LPB138_03690</name>
</gene>
<dbReference type="KEGG" id="lul:LPB138_03690"/>
<evidence type="ECO:0000313" key="1">
    <source>
        <dbReference type="EMBL" id="AOW19840.1"/>
    </source>
</evidence>
<dbReference type="Proteomes" id="UP000176050">
    <property type="component" value="Chromosome"/>
</dbReference>
<evidence type="ECO:0000313" key="2">
    <source>
        <dbReference type="Proteomes" id="UP000176050"/>
    </source>
</evidence>
<accession>A0A1D8P5J2</accession>
<dbReference type="EMBL" id="CP017478">
    <property type="protein sequence ID" value="AOW19840.1"/>
    <property type="molecule type" value="Genomic_DNA"/>
</dbReference>
<protein>
    <submittedName>
        <fullName evidence="1">Uncharacterized protein</fullName>
    </submittedName>
</protein>
<dbReference type="OrthoDB" id="1098521at2"/>
<dbReference type="AlphaFoldDB" id="A0A1D8P5J2"/>
<sequence length="146" mass="16922">MESNKIDQLLDKYLNAETTLQEEAILQDYFVNGNVAPHLEEYQALFGYFAKNKTESYPQAIQLNTKKKNWKWLSMVASVALLFSVYAGYQYNEKLKVEKEEARIAFENTQKAFELLSNNLNKGASAIAYLEQYETTTNKIFKQPKK</sequence>